<protein>
    <submittedName>
        <fullName evidence="2">Uncharacterized protein</fullName>
    </submittedName>
</protein>
<proteinExistence type="predicted"/>
<dbReference type="Proteomes" id="UP001464891">
    <property type="component" value="Unassembled WGS sequence"/>
</dbReference>
<reference evidence="2 3" key="1">
    <citation type="submission" date="2022-04" db="EMBL/GenBank/DDBJ databases">
        <title>Positive selection, recombination, and allopatry shape intraspecific diversity of widespread and dominant cyanobacteria.</title>
        <authorList>
            <person name="Wei J."/>
            <person name="Shu W."/>
            <person name="Hu C."/>
        </authorList>
    </citation>
    <scope>NUCLEOTIDE SEQUENCE [LARGE SCALE GENOMIC DNA]</scope>
    <source>
        <strain evidence="2 3">GB2-A4</strain>
    </source>
</reference>
<gene>
    <name evidence="2" type="ORF">NC998_09945</name>
</gene>
<accession>A0ABV0J8S7</accession>
<comment type="caution">
    <text evidence="2">The sequence shown here is derived from an EMBL/GenBank/DDBJ whole genome shotgun (WGS) entry which is preliminary data.</text>
</comment>
<dbReference type="EMBL" id="JAMPKM010000004">
    <property type="protein sequence ID" value="MEP0817416.1"/>
    <property type="molecule type" value="Genomic_DNA"/>
</dbReference>
<keyword evidence="1" id="KW-0732">Signal</keyword>
<evidence type="ECO:0000313" key="2">
    <source>
        <dbReference type="EMBL" id="MEP0817416.1"/>
    </source>
</evidence>
<evidence type="ECO:0000313" key="3">
    <source>
        <dbReference type="Proteomes" id="UP001464891"/>
    </source>
</evidence>
<feature type="chain" id="PRO_5046670661" evidence="1">
    <location>
        <begin position="31"/>
        <end position="150"/>
    </location>
</feature>
<keyword evidence="3" id="KW-1185">Reference proteome</keyword>
<name>A0ABV0J8S7_9CYAN</name>
<organism evidence="2 3">
    <name type="scientific">Trichocoleus desertorum GB2-A4</name>
    <dbReference type="NCBI Taxonomy" id="2933944"/>
    <lineage>
        <taxon>Bacteria</taxon>
        <taxon>Bacillati</taxon>
        <taxon>Cyanobacteriota</taxon>
        <taxon>Cyanophyceae</taxon>
        <taxon>Leptolyngbyales</taxon>
        <taxon>Trichocoleusaceae</taxon>
        <taxon>Trichocoleus</taxon>
    </lineage>
</organism>
<feature type="signal peptide" evidence="1">
    <location>
        <begin position="1"/>
        <end position="30"/>
    </location>
</feature>
<dbReference type="RefSeq" id="WP_199299146.1">
    <property type="nucleotide sequence ID" value="NZ_JAMPKM010000004.1"/>
</dbReference>
<sequence>MAKSMAKLLPTVLLAPALMTATLLFSQTQAISPAWAGTCASRCGPKPLQFTPGQRVSVEVVNQTASLVQVQKVFGTDPVPMRPGQELKFVQGGGTEPNISVYFWDETALPLQARLSQPNPKTLRIEIRPGGRPPGDRSVYLLNDGRVAIF</sequence>
<evidence type="ECO:0000256" key="1">
    <source>
        <dbReference type="SAM" id="SignalP"/>
    </source>
</evidence>